<dbReference type="CDD" id="cd06261">
    <property type="entry name" value="TM_PBP2"/>
    <property type="match status" value="1"/>
</dbReference>
<keyword evidence="6" id="KW-0592">Phosphate transport</keyword>
<feature type="domain" description="ABC transmembrane type-1" evidence="11">
    <location>
        <begin position="90"/>
        <end position="297"/>
    </location>
</feature>
<dbReference type="SUPFAM" id="SSF161098">
    <property type="entry name" value="MetI-like"/>
    <property type="match status" value="1"/>
</dbReference>
<comment type="similarity">
    <text evidence="3 10">Belongs to the binding-protein-dependent transport system permease family. CysTW subfamily.</text>
</comment>
<evidence type="ECO:0000256" key="5">
    <source>
        <dbReference type="ARBA" id="ARBA00022475"/>
    </source>
</evidence>
<evidence type="ECO:0000256" key="10">
    <source>
        <dbReference type="RuleBase" id="RU363043"/>
    </source>
</evidence>
<dbReference type="InterPro" id="IPR000515">
    <property type="entry name" value="MetI-like"/>
</dbReference>
<accession>A0A8J3NH84</accession>
<keyword evidence="9 10" id="KW-0472">Membrane</keyword>
<name>A0A8J3NH84_9ACTN</name>
<reference evidence="12 13" key="1">
    <citation type="submission" date="2021-01" db="EMBL/GenBank/DDBJ databases">
        <title>Whole genome shotgun sequence of Catellatospora bangladeshensis NBRC 107357.</title>
        <authorList>
            <person name="Komaki H."/>
            <person name="Tamura T."/>
        </authorList>
    </citation>
    <scope>NUCLEOTIDE SEQUENCE [LARGE SCALE GENOMIC DNA]</scope>
    <source>
        <strain evidence="12 13">NBRC 107357</strain>
    </source>
</reference>
<dbReference type="Proteomes" id="UP000601223">
    <property type="component" value="Unassembled WGS sequence"/>
</dbReference>
<dbReference type="PANTHER" id="PTHR42922:SF1">
    <property type="entry name" value="PHOSPHATE TRANSPORT SYSTEM PERMEASE PROTEIN PSTA"/>
    <property type="match status" value="1"/>
</dbReference>
<dbReference type="InterPro" id="IPR035906">
    <property type="entry name" value="MetI-like_sf"/>
</dbReference>
<evidence type="ECO:0000313" key="12">
    <source>
        <dbReference type="EMBL" id="GIF79543.1"/>
    </source>
</evidence>
<keyword evidence="4" id="KW-0813">Transport</keyword>
<evidence type="ECO:0000259" key="11">
    <source>
        <dbReference type="PROSITE" id="PS50928"/>
    </source>
</evidence>
<evidence type="ECO:0000256" key="7">
    <source>
        <dbReference type="ARBA" id="ARBA00022692"/>
    </source>
</evidence>
<dbReference type="RefSeq" id="WP_203742044.1">
    <property type="nucleotide sequence ID" value="NZ_BONF01000005.1"/>
</dbReference>
<sequence>MTTTTTAARPASSAPAPADLRRSALPLRRRLTDGFAKGLMVLALLVALVPLGLVIYKVIEAGAGVMSLDFLVDDIPNSARRAGGGMGPAVAGTLIITGAAAAMSIPLGVLGAIYLNEYGKQNALARLIRTMADVMTGVPSVVMGLFVYVSYVLLVKEQSGFAAALALGCLMLPIIIRSTEEMLRLVPDELRQASAALGARRWKTTVSVVLPAAISGIVSGIMLAIARAAGETAPVVLVAGTAFVSNWSLSGDNTTLAAQIFKNAGEFFPAAQGRAWGAALTLMAIVLVFTVAARLISSRFAIKER</sequence>
<dbReference type="PROSITE" id="PS50928">
    <property type="entry name" value="ABC_TM1"/>
    <property type="match status" value="1"/>
</dbReference>
<comment type="subcellular location">
    <subcellularLocation>
        <location evidence="2 10">Cell membrane</location>
        <topology evidence="2 10">Multi-pass membrane protein</topology>
    </subcellularLocation>
</comment>
<evidence type="ECO:0000256" key="3">
    <source>
        <dbReference type="ARBA" id="ARBA00007069"/>
    </source>
</evidence>
<keyword evidence="5 10" id="KW-1003">Cell membrane</keyword>
<dbReference type="InterPro" id="IPR005672">
    <property type="entry name" value="Phosphate_PstA"/>
</dbReference>
<comment type="function">
    <text evidence="1">Part of the binding-protein-dependent transport system for phosphate; probably responsible for the translocation of the substrate across the membrane.</text>
</comment>
<feature type="transmembrane region" description="Helical" evidence="10">
    <location>
        <begin position="136"/>
        <end position="154"/>
    </location>
</feature>
<keyword evidence="8 10" id="KW-1133">Transmembrane helix</keyword>
<evidence type="ECO:0000256" key="8">
    <source>
        <dbReference type="ARBA" id="ARBA00022989"/>
    </source>
</evidence>
<organism evidence="12 13">
    <name type="scientific">Catellatospora bangladeshensis</name>
    <dbReference type="NCBI Taxonomy" id="310355"/>
    <lineage>
        <taxon>Bacteria</taxon>
        <taxon>Bacillati</taxon>
        <taxon>Actinomycetota</taxon>
        <taxon>Actinomycetes</taxon>
        <taxon>Micromonosporales</taxon>
        <taxon>Micromonosporaceae</taxon>
        <taxon>Catellatospora</taxon>
    </lineage>
</organism>
<dbReference type="NCBIfam" id="TIGR00974">
    <property type="entry name" value="3a0107s02c"/>
    <property type="match status" value="1"/>
</dbReference>
<keyword evidence="7 10" id="KW-0812">Transmembrane</keyword>
<dbReference type="GO" id="GO:0005886">
    <property type="term" value="C:plasma membrane"/>
    <property type="evidence" value="ECO:0007669"/>
    <property type="project" value="UniProtKB-SubCell"/>
</dbReference>
<dbReference type="PANTHER" id="PTHR42922">
    <property type="entry name" value="PHOSPHATE TRANSPORT SYSTEM PERMEASE PROTEIN PSTA"/>
    <property type="match status" value="1"/>
</dbReference>
<protein>
    <recommendedName>
        <fullName evidence="10">Phosphate transport system permease protein PstA</fullName>
    </recommendedName>
</protein>
<gene>
    <name evidence="12" type="ORF">Cba03nite_08920</name>
</gene>
<dbReference type="GO" id="GO:0035435">
    <property type="term" value="P:phosphate ion transmembrane transport"/>
    <property type="evidence" value="ECO:0007669"/>
    <property type="project" value="InterPro"/>
</dbReference>
<dbReference type="InterPro" id="IPR051408">
    <property type="entry name" value="Phosphate_transprt_permease"/>
</dbReference>
<keyword evidence="13" id="KW-1185">Reference proteome</keyword>
<evidence type="ECO:0000256" key="6">
    <source>
        <dbReference type="ARBA" id="ARBA00022592"/>
    </source>
</evidence>
<evidence type="ECO:0000256" key="1">
    <source>
        <dbReference type="ARBA" id="ARBA00003510"/>
    </source>
</evidence>
<dbReference type="Pfam" id="PF00528">
    <property type="entry name" value="BPD_transp_1"/>
    <property type="match status" value="1"/>
</dbReference>
<dbReference type="EMBL" id="BONF01000005">
    <property type="protein sequence ID" value="GIF79543.1"/>
    <property type="molecule type" value="Genomic_DNA"/>
</dbReference>
<feature type="transmembrane region" description="Helical" evidence="10">
    <location>
        <begin position="208"/>
        <end position="229"/>
    </location>
</feature>
<dbReference type="Gene3D" id="1.10.3720.10">
    <property type="entry name" value="MetI-like"/>
    <property type="match status" value="1"/>
</dbReference>
<proteinExistence type="inferred from homology"/>
<evidence type="ECO:0000313" key="13">
    <source>
        <dbReference type="Proteomes" id="UP000601223"/>
    </source>
</evidence>
<feature type="transmembrane region" description="Helical" evidence="10">
    <location>
        <begin position="38"/>
        <end position="59"/>
    </location>
</feature>
<evidence type="ECO:0000256" key="4">
    <source>
        <dbReference type="ARBA" id="ARBA00022448"/>
    </source>
</evidence>
<feature type="transmembrane region" description="Helical" evidence="10">
    <location>
        <begin position="160"/>
        <end position="176"/>
    </location>
</feature>
<evidence type="ECO:0000256" key="9">
    <source>
        <dbReference type="ARBA" id="ARBA00023136"/>
    </source>
</evidence>
<evidence type="ECO:0000256" key="2">
    <source>
        <dbReference type="ARBA" id="ARBA00004651"/>
    </source>
</evidence>
<feature type="transmembrane region" description="Helical" evidence="10">
    <location>
        <begin position="89"/>
        <end position="115"/>
    </location>
</feature>
<comment type="caution">
    <text evidence="12">The sequence shown here is derived from an EMBL/GenBank/DDBJ whole genome shotgun (WGS) entry which is preliminary data.</text>
</comment>
<dbReference type="GO" id="GO:0005315">
    <property type="term" value="F:phosphate transmembrane transporter activity"/>
    <property type="evidence" value="ECO:0007669"/>
    <property type="project" value="InterPro"/>
</dbReference>
<feature type="transmembrane region" description="Helical" evidence="10">
    <location>
        <begin position="275"/>
        <end position="296"/>
    </location>
</feature>
<dbReference type="AlphaFoldDB" id="A0A8J3NH84"/>